<feature type="domain" description="Tc1-like transposase DDE" evidence="2">
    <location>
        <begin position="1"/>
        <end position="53"/>
    </location>
</feature>
<dbReference type="EMBL" id="JBHSPU010000002">
    <property type="protein sequence ID" value="MFC5912542.1"/>
    <property type="molecule type" value="Genomic_DNA"/>
</dbReference>
<evidence type="ECO:0000313" key="4">
    <source>
        <dbReference type="Proteomes" id="UP001596200"/>
    </source>
</evidence>
<evidence type="ECO:0000256" key="1">
    <source>
        <dbReference type="SAM" id="MobiDB-lite"/>
    </source>
</evidence>
<comment type="caution">
    <text evidence="3">The sequence shown here is derived from an EMBL/GenBank/DDBJ whole genome shotgun (WGS) entry which is preliminary data.</text>
</comment>
<name>A0ABW1GFY6_9ACTN</name>
<dbReference type="Gene3D" id="3.30.420.10">
    <property type="entry name" value="Ribonuclease H-like superfamily/Ribonuclease H"/>
    <property type="match status" value="1"/>
</dbReference>
<keyword evidence="4" id="KW-1185">Reference proteome</keyword>
<dbReference type="Proteomes" id="UP001596200">
    <property type="component" value="Unassembled WGS sequence"/>
</dbReference>
<accession>A0ABW1GFY6</accession>
<evidence type="ECO:0000259" key="2">
    <source>
        <dbReference type="Pfam" id="PF13358"/>
    </source>
</evidence>
<evidence type="ECO:0000313" key="3">
    <source>
        <dbReference type="EMBL" id="MFC5912542.1"/>
    </source>
</evidence>
<dbReference type="Pfam" id="PF13358">
    <property type="entry name" value="DDE_3"/>
    <property type="match status" value="1"/>
</dbReference>
<reference evidence="4" key="1">
    <citation type="journal article" date="2019" name="Int. J. Syst. Evol. Microbiol.">
        <title>The Global Catalogue of Microorganisms (GCM) 10K type strain sequencing project: providing services to taxonomists for standard genome sequencing and annotation.</title>
        <authorList>
            <consortium name="The Broad Institute Genomics Platform"/>
            <consortium name="The Broad Institute Genome Sequencing Center for Infectious Disease"/>
            <person name="Wu L."/>
            <person name="Ma J."/>
        </authorList>
    </citation>
    <scope>NUCLEOTIDE SEQUENCE [LARGE SCALE GENOMIC DNA]</scope>
    <source>
        <strain evidence="4">JCM 4147</strain>
    </source>
</reference>
<feature type="region of interest" description="Disordered" evidence="1">
    <location>
        <begin position="30"/>
        <end position="142"/>
    </location>
</feature>
<dbReference type="InterPro" id="IPR036397">
    <property type="entry name" value="RNaseH_sf"/>
</dbReference>
<gene>
    <name evidence="3" type="ORF">ACFP1B_03685</name>
</gene>
<sequence length="142" mass="15349">MVTDRHSAHLSKAVRTWLADHKVAIELRLLPPYSPKPNPDELINADLKRSLSHAHGPGTRPNSPPKPAGSSTVAKRQPHIVRGYLGGRHVHGSRPPKWVCQTRAPRLSGATVDGARVRAREKSAGAPSPPDDRPISEPSAID</sequence>
<proteinExistence type="predicted"/>
<organism evidence="3 4">
    <name type="scientific">Streptomyces pulveraceus</name>
    <dbReference type="NCBI Taxonomy" id="68258"/>
    <lineage>
        <taxon>Bacteria</taxon>
        <taxon>Bacillati</taxon>
        <taxon>Actinomycetota</taxon>
        <taxon>Actinomycetes</taxon>
        <taxon>Kitasatosporales</taxon>
        <taxon>Streptomycetaceae</taxon>
        <taxon>Streptomyces</taxon>
    </lineage>
</organism>
<dbReference type="InterPro" id="IPR038717">
    <property type="entry name" value="Tc1-like_DDE_dom"/>
</dbReference>
<dbReference type="RefSeq" id="WP_386419632.1">
    <property type="nucleotide sequence ID" value="NZ_JBHSPU010000002.1"/>
</dbReference>
<protein>
    <submittedName>
        <fullName evidence="3">Transposase</fullName>
    </submittedName>
</protein>